<comment type="subcellular location">
    <subcellularLocation>
        <location evidence="1">Secreted</location>
    </subcellularLocation>
</comment>
<evidence type="ECO:0000256" key="4">
    <source>
        <dbReference type="ARBA" id="ARBA00022729"/>
    </source>
</evidence>
<evidence type="ECO:0000256" key="1">
    <source>
        <dbReference type="ARBA" id="ARBA00004613"/>
    </source>
</evidence>
<dbReference type="Gene3D" id="2.60.120.200">
    <property type="match status" value="1"/>
</dbReference>
<gene>
    <name evidence="7" type="ORF">GA0070614_5307</name>
</gene>
<accession>A0A1C5JTJ5</accession>
<evidence type="ECO:0000256" key="5">
    <source>
        <dbReference type="SAM" id="MobiDB-lite"/>
    </source>
</evidence>
<comment type="similarity">
    <text evidence="2">Belongs to the glycosyl hydrolase 16 family.</text>
</comment>
<dbReference type="GO" id="GO:0005975">
    <property type="term" value="P:carbohydrate metabolic process"/>
    <property type="evidence" value="ECO:0007669"/>
    <property type="project" value="InterPro"/>
</dbReference>
<evidence type="ECO:0000256" key="2">
    <source>
        <dbReference type="ARBA" id="ARBA00006865"/>
    </source>
</evidence>
<dbReference type="GO" id="GO:0004553">
    <property type="term" value="F:hydrolase activity, hydrolyzing O-glycosyl compounds"/>
    <property type="evidence" value="ECO:0007669"/>
    <property type="project" value="InterPro"/>
</dbReference>
<dbReference type="Proteomes" id="UP000198215">
    <property type="component" value="Chromosome I"/>
</dbReference>
<dbReference type="InterPro" id="IPR013320">
    <property type="entry name" value="ConA-like_dom_sf"/>
</dbReference>
<keyword evidence="3" id="KW-0964">Secreted</keyword>
<feature type="compositionally biased region" description="Low complexity" evidence="5">
    <location>
        <begin position="234"/>
        <end position="251"/>
    </location>
</feature>
<dbReference type="PROSITE" id="PS51762">
    <property type="entry name" value="GH16_2"/>
    <property type="match status" value="1"/>
</dbReference>
<organism evidence="7 8">
    <name type="scientific">Micromonospora coxensis</name>
    <dbReference type="NCBI Taxonomy" id="356852"/>
    <lineage>
        <taxon>Bacteria</taxon>
        <taxon>Bacillati</taxon>
        <taxon>Actinomycetota</taxon>
        <taxon>Actinomycetes</taxon>
        <taxon>Micromonosporales</taxon>
        <taxon>Micromonosporaceae</taxon>
        <taxon>Micromonospora</taxon>
    </lineage>
</organism>
<dbReference type="EMBL" id="LT607753">
    <property type="protein sequence ID" value="SCG73828.1"/>
    <property type="molecule type" value="Genomic_DNA"/>
</dbReference>
<sequence>MSRHGLHRAASRLGGRRKAVVLSVLSAGVVAGVVATMMPLVAAEVPPVVVAATADTTATQVPQDGDNGVKTTLASCPRLCDGNRHGRRDALVEFAVQGLPADATRIRATLRVYAWQPFTSRVHAHRAWGSASGPGAWERRPALGPALAAVDRVGAGFNEWDVSASVTGNGRIAFALAQETWNTRIYWASRENTRSALRPHLVLRYERGGHVAPTRTTAAPEPSVPSTVAPRPSPSRTVTPAPSPSRTTAPPTTSPPAPSPTVRPGTQVPGWRLVWSDEFDGPTLDRSKWNLRDGEGRDIDRGCNVDDPDNTFVSGGVLTLRAQRESAVCSSQTRQYTQSYLDTIGRTSFRYGRFEVRAQSPNGPDGSRGLWPAFWLRPEDGGRGEIDVVELPGGRDWYRAATLGIFYDYTPVKQDTRYAFPTGHPGDGFHTYTTEWEPDAIRWYVDGRLVWQRDRATTPWFDEVFHKPYNLRLNFQVGGWLGDPDATTRFPADFRVDHVRVWQR</sequence>
<feature type="compositionally biased region" description="Pro residues" evidence="5">
    <location>
        <begin position="252"/>
        <end position="261"/>
    </location>
</feature>
<dbReference type="AlphaFoldDB" id="A0A1C5JTJ5"/>
<dbReference type="GO" id="GO:0005576">
    <property type="term" value="C:extracellular region"/>
    <property type="evidence" value="ECO:0007669"/>
    <property type="project" value="UniProtKB-SubCell"/>
</dbReference>
<keyword evidence="8" id="KW-1185">Reference proteome</keyword>
<proteinExistence type="inferred from homology"/>
<evidence type="ECO:0000256" key="3">
    <source>
        <dbReference type="ARBA" id="ARBA00022525"/>
    </source>
</evidence>
<feature type="domain" description="GH16" evidence="6">
    <location>
        <begin position="252"/>
        <end position="504"/>
    </location>
</feature>
<dbReference type="InterPro" id="IPR000757">
    <property type="entry name" value="Beta-glucanase-like"/>
</dbReference>
<dbReference type="CDD" id="cd08023">
    <property type="entry name" value="GH16_laminarinase_like"/>
    <property type="match status" value="1"/>
</dbReference>
<dbReference type="InterPro" id="IPR055372">
    <property type="entry name" value="CBM96"/>
</dbReference>
<dbReference type="OrthoDB" id="9816550at2"/>
<protein>
    <submittedName>
        <fullName evidence="7">Beta-glucanase, GH16 family</fullName>
    </submittedName>
</protein>
<evidence type="ECO:0000259" key="6">
    <source>
        <dbReference type="PROSITE" id="PS51762"/>
    </source>
</evidence>
<dbReference type="Pfam" id="PF24517">
    <property type="entry name" value="CBM96"/>
    <property type="match status" value="1"/>
</dbReference>
<dbReference type="SUPFAM" id="SSF49899">
    <property type="entry name" value="Concanavalin A-like lectins/glucanases"/>
    <property type="match status" value="1"/>
</dbReference>
<dbReference type="InterPro" id="IPR050546">
    <property type="entry name" value="Glycosyl_Hydrlase_16"/>
</dbReference>
<dbReference type="PANTHER" id="PTHR10963:SF55">
    <property type="entry name" value="GLYCOSIDE HYDROLASE FAMILY 16 PROTEIN"/>
    <property type="match status" value="1"/>
</dbReference>
<keyword evidence="4" id="KW-0732">Signal</keyword>
<name>A0A1C5JTJ5_9ACTN</name>
<feature type="region of interest" description="Disordered" evidence="5">
    <location>
        <begin position="209"/>
        <end position="268"/>
    </location>
</feature>
<evidence type="ECO:0000313" key="7">
    <source>
        <dbReference type="EMBL" id="SCG73828.1"/>
    </source>
</evidence>
<dbReference type="Pfam" id="PF00722">
    <property type="entry name" value="Glyco_hydro_16"/>
    <property type="match status" value="1"/>
</dbReference>
<reference evidence="8" key="1">
    <citation type="submission" date="2016-06" db="EMBL/GenBank/DDBJ databases">
        <authorList>
            <person name="Varghese N."/>
            <person name="Submissions Spin"/>
        </authorList>
    </citation>
    <scope>NUCLEOTIDE SEQUENCE [LARGE SCALE GENOMIC DNA]</scope>
    <source>
        <strain evidence="8">DSM 45161</strain>
    </source>
</reference>
<evidence type="ECO:0000313" key="8">
    <source>
        <dbReference type="Proteomes" id="UP000198215"/>
    </source>
</evidence>
<dbReference type="PANTHER" id="PTHR10963">
    <property type="entry name" value="GLYCOSYL HYDROLASE-RELATED"/>
    <property type="match status" value="1"/>
</dbReference>
<dbReference type="RefSeq" id="WP_157745094.1">
    <property type="nucleotide sequence ID" value="NZ_LT607753.1"/>
</dbReference>